<evidence type="ECO:0000313" key="2">
    <source>
        <dbReference type="Proteomes" id="UP000238823"/>
    </source>
</evidence>
<sequence>MLTDGKPPTLQLSSADAWVELPTSAEPMRGRFRLDAWKVTHGDGATITTGGEVGGAVVSADGVVRPKTLAVGTDASVL</sequence>
<proteinExistence type="predicted"/>
<reference evidence="1 2" key="1">
    <citation type="submission" date="2018-03" db="EMBL/GenBank/DDBJ databases">
        <title>Draft Genome Sequences of the Obligatory Marine Myxobacteria Enhygromyxa salina SWB007.</title>
        <authorList>
            <person name="Poehlein A."/>
            <person name="Moghaddam J.A."/>
            <person name="Harms H."/>
            <person name="Alanjari M."/>
            <person name="Koenig G.M."/>
            <person name="Daniel R."/>
            <person name="Schaeberle T.F."/>
        </authorList>
    </citation>
    <scope>NUCLEOTIDE SEQUENCE [LARGE SCALE GENOMIC DNA]</scope>
    <source>
        <strain evidence="1 2">SWB007</strain>
    </source>
</reference>
<dbReference type="Proteomes" id="UP000238823">
    <property type="component" value="Unassembled WGS sequence"/>
</dbReference>
<dbReference type="EMBL" id="PVNL01000115">
    <property type="protein sequence ID" value="PRQ01994.1"/>
    <property type="molecule type" value="Genomic_DNA"/>
</dbReference>
<evidence type="ECO:0000313" key="1">
    <source>
        <dbReference type="EMBL" id="PRQ01994.1"/>
    </source>
</evidence>
<protein>
    <submittedName>
        <fullName evidence="1">Uncharacterized protein</fullName>
    </submittedName>
</protein>
<name>A0A2S9YA53_9BACT</name>
<comment type="caution">
    <text evidence="1">The sequence shown here is derived from an EMBL/GenBank/DDBJ whole genome shotgun (WGS) entry which is preliminary data.</text>
</comment>
<dbReference type="AlphaFoldDB" id="A0A2S9YA53"/>
<accession>A0A2S9YA53</accession>
<gene>
    <name evidence="1" type="ORF">ENSA7_56620</name>
</gene>
<organism evidence="1 2">
    <name type="scientific">Enhygromyxa salina</name>
    <dbReference type="NCBI Taxonomy" id="215803"/>
    <lineage>
        <taxon>Bacteria</taxon>
        <taxon>Pseudomonadati</taxon>
        <taxon>Myxococcota</taxon>
        <taxon>Polyangia</taxon>
        <taxon>Nannocystales</taxon>
        <taxon>Nannocystaceae</taxon>
        <taxon>Enhygromyxa</taxon>
    </lineage>
</organism>
<dbReference type="RefSeq" id="WP_106092538.1">
    <property type="nucleotide sequence ID" value="NZ_PVNL01000115.1"/>
</dbReference>